<dbReference type="InterPro" id="IPR009012">
    <property type="entry name" value="GrpE_head"/>
</dbReference>
<evidence type="ECO:0000313" key="14">
    <source>
        <dbReference type="EMBL" id="SNB70191.1"/>
    </source>
</evidence>
<evidence type="ECO:0000256" key="1">
    <source>
        <dbReference type="ARBA" id="ARBA00004496"/>
    </source>
</evidence>
<dbReference type="Gene3D" id="2.30.22.10">
    <property type="entry name" value="Head domain of nucleotide exchange factor GrpE"/>
    <property type="match status" value="1"/>
</dbReference>
<dbReference type="PANTHER" id="PTHR21237">
    <property type="entry name" value="GRPE PROTEIN"/>
    <property type="match status" value="1"/>
</dbReference>
<organism evidence="14 15">
    <name type="scientific">Arboricoccus pini</name>
    <dbReference type="NCBI Taxonomy" id="1963835"/>
    <lineage>
        <taxon>Bacteria</taxon>
        <taxon>Pseudomonadati</taxon>
        <taxon>Pseudomonadota</taxon>
        <taxon>Alphaproteobacteria</taxon>
        <taxon>Geminicoccales</taxon>
        <taxon>Geminicoccaceae</taxon>
        <taxon>Arboricoccus</taxon>
    </lineage>
</organism>
<comment type="subcellular location">
    <subcellularLocation>
        <location evidence="1 10">Cytoplasm</location>
    </subcellularLocation>
</comment>
<evidence type="ECO:0000256" key="5">
    <source>
        <dbReference type="ARBA" id="ARBA00023016"/>
    </source>
</evidence>
<dbReference type="PRINTS" id="PR00773">
    <property type="entry name" value="GRPEPROTEIN"/>
</dbReference>
<dbReference type="GO" id="GO:0005737">
    <property type="term" value="C:cytoplasm"/>
    <property type="evidence" value="ECO:0007669"/>
    <property type="project" value="UniProtKB-SubCell"/>
</dbReference>
<dbReference type="InterPro" id="IPR013805">
    <property type="entry name" value="GrpE_CC"/>
</dbReference>
<dbReference type="Proteomes" id="UP000197065">
    <property type="component" value="Unassembled WGS sequence"/>
</dbReference>
<protein>
    <recommendedName>
        <fullName evidence="8 10">Protein GrpE</fullName>
    </recommendedName>
    <alternativeName>
        <fullName evidence="9 10">HSP-70 cofactor</fullName>
    </alternativeName>
</protein>
<reference evidence="14 15" key="1">
    <citation type="submission" date="2017-06" db="EMBL/GenBank/DDBJ databases">
        <authorList>
            <person name="Kim H.J."/>
            <person name="Triplett B.A."/>
        </authorList>
    </citation>
    <scope>NUCLEOTIDE SEQUENCE [LARGE SCALE GENOMIC DNA]</scope>
    <source>
        <strain evidence="14 15">B29T1</strain>
    </source>
</reference>
<dbReference type="InterPro" id="IPR000740">
    <property type="entry name" value="GrpE"/>
</dbReference>
<dbReference type="GO" id="GO:0006457">
    <property type="term" value="P:protein folding"/>
    <property type="evidence" value="ECO:0007669"/>
    <property type="project" value="InterPro"/>
</dbReference>
<evidence type="ECO:0000256" key="3">
    <source>
        <dbReference type="ARBA" id="ARBA00011738"/>
    </source>
</evidence>
<dbReference type="GO" id="GO:0000774">
    <property type="term" value="F:adenyl-nucleotide exchange factor activity"/>
    <property type="evidence" value="ECO:0007669"/>
    <property type="project" value="InterPro"/>
</dbReference>
<keyword evidence="6 10" id="KW-0143">Chaperone</keyword>
<dbReference type="SUPFAM" id="SSF58014">
    <property type="entry name" value="Coiled-coil domain of nucleotide exchange factor GrpE"/>
    <property type="match status" value="1"/>
</dbReference>
<dbReference type="FunFam" id="2.30.22.10:FF:000001">
    <property type="entry name" value="Protein GrpE"/>
    <property type="match status" value="1"/>
</dbReference>
<comment type="function">
    <text evidence="7 10 11">Participates actively in the response to hyperosmotic and heat shock by preventing the aggregation of stress-denatured proteins, in association with DnaK and GrpE. It is the nucleotide exchange factor for DnaK and may function as a thermosensor. Unfolded proteins bind initially to DnaJ; upon interaction with the DnaJ-bound protein, DnaK hydrolyzes its bound ATP, resulting in the formation of a stable complex. GrpE releases ADP from DnaK; ATP binding to DnaK triggers the release of the substrate protein, thus completing the reaction cycle. Several rounds of ATP-dependent interactions between DnaJ, DnaK and GrpE are required for fully efficient folding.</text>
</comment>
<comment type="subunit">
    <text evidence="3 10">Homodimer.</text>
</comment>
<feature type="compositionally biased region" description="Polar residues" evidence="13">
    <location>
        <begin position="10"/>
        <end position="20"/>
    </location>
</feature>
<keyword evidence="5 10" id="KW-0346">Stress response</keyword>
<dbReference type="Pfam" id="PF01025">
    <property type="entry name" value="GrpE"/>
    <property type="match status" value="1"/>
</dbReference>
<name>A0A212RD27_9PROT</name>
<proteinExistence type="inferred from homology"/>
<dbReference type="PANTHER" id="PTHR21237:SF23">
    <property type="entry name" value="GRPE PROTEIN HOMOLOG, MITOCHONDRIAL"/>
    <property type="match status" value="1"/>
</dbReference>
<dbReference type="HAMAP" id="MF_01151">
    <property type="entry name" value="GrpE"/>
    <property type="match status" value="1"/>
</dbReference>
<dbReference type="GO" id="GO:0051082">
    <property type="term" value="F:unfolded protein binding"/>
    <property type="evidence" value="ECO:0007669"/>
    <property type="project" value="TreeGrafter"/>
</dbReference>
<dbReference type="AlphaFoldDB" id="A0A212RD27"/>
<evidence type="ECO:0000256" key="2">
    <source>
        <dbReference type="ARBA" id="ARBA00009054"/>
    </source>
</evidence>
<dbReference type="Gene3D" id="3.90.20.20">
    <property type="match status" value="1"/>
</dbReference>
<keyword evidence="15" id="KW-1185">Reference proteome</keyword>
<evidence type="ECO:0000313" key="15">
    <source>
        <dbReference type="Proteomes" id="UP000197065"/>
    </source>
</evidence>
<evidence type="ECO:0000256" key="4">
    <source>
        <dbReference type="ARBA" id="ARBA00022490"/>
    </source>
</evidence>
<sequence>MSDENEKTMNAETTAENPTLSEAMGEDQTASAAERVEAELAETKDRLLRLAAEMENLRRRTQREVEEGRKYATTNFARGLLDVADNLARALASVPPEERERNEFIKNLVLGVEMTERTLQGLFEKNEIAKVVPEKGEKFDHNVHQAMFEVPSADRPSGTIAEVLQPGYVIAGRLLRPALVGVTKSAPRPTQPESNVDQQA</sequence>
<dbReference type="EMBL" id="FYEH01000007">
    <property type="protein sequence ID" value="SNB70191.1"/>
    <property type="molecule type" value="Genomic_DNA"/>
</dbReference>
<dbReference type="PROSITE" id="PS01071">
    <property type="entry name" value="GRPE"/>
    <property type="match status" value="1"/>
</dbReference>
<evidence type="ECO:0000256" key="7">
    <source>
        <dbReference type="ARBA" id="ARBA00053401"/>
    </source>
</evidence>
<comment type="similarity">
    <text evidence="2 10 12">Belongs to the GrpE family.</text>
</comment>
<accession>A0A212RD27</accession>
<dbReference type="NCBIfam" id="NF010739">
    <property type="entry name" value="PRK14141.1"/>
    <property type="match status" value="1"/>
</dbReference>
<dbReference type="RefSeq" id="WP_165769574.1">
    <property type="nucleotide sequence ID" value="NZ_FYEH01000007.1"/>
</dbReference>
<dbReference type="SUPFAM" id="SSF51064">
    <property type="entry name" value="Head domain of nucleotide exchange factor GrpE"/>
    <property type="match status" value="1"/>
</dbReference>
<evidence type="ECO:0000256" key="6">
    <source>
        <dbReference type="ARBA" id="ARBA00023186"/>
    </source>
</evidence>
<feature type="region of interest" description="Disordered" evidence="13">
    <location>
        <begin position="1"/>
        <end position="34"/>
    </location>
</feature>
<gene>
    <name evidence="10" type="primary">grpE</name>
    <name evidence="14" type="ORF">SAMN07250955_107137</name>
</gene>
<dbReference type="GO" id="GO:0051087">
    <property type="term" value="F:protein-folding chaperone binding"/>
    <property type="evidence" value="ECO:0007669"/>
    <property type="project" value="InterPro"/>
</dbReference>
<keyword evidence="4 10" id="KW-0963">Cytoplasm</keyword>
<evidence type="ECO:0000256" key="8">
    <source>
        <dbReference type="ARBA" id="ARBA00072274"/>
    </source>
</evidence>
<dbReference type="GO" id="GO:0042803">
    <property type="term" value="F:protein homodimerization activity"/>
    <property type="evidence" value="ECO:0007669"/>
    <property type="project" value="InterPro"/>
</dbReference>
<dbReference type="CDD" id="cd00446">
    <property type="entry name" value="GrpE"/>
    <property type="match status" value="1"/>
</dbReference>
<evidence type="ECO:0000256" key="13">
    <source>
        <dbReference type="SAM" id="MobiDB-lite"/>
    </source>
</evidence>
<evidence type="ECO:0000256" key="9">
    <source>
        <dbReference type="ARBA" id="ARBA00076414"/>
    </source>
</evidence>
<evidence type="ECO:0000256" key="10">
    <source>
        <dbReference type="HAMAP-Rule" id="MF_01151"/>
    </source>
</evidence>
<evidence type="ECO:0000256" key="12">
    <source>
        <dbReference type="RuleBase" id="RU004478"/>
    </source>
</evidence>
<evidence type="ECO:0000256" key="11">
    <source>
        <dbReference type="RuleBase" id="RU000639"/>
    </source>
</evidence>